<feature type="compositionally biased region" description="Polar residues" evidence="10">
    <location>
        <begin position="1268"/>
        <end position="1277"/>
    </location>
</feature>
<reference evidence="13" key="1">
    <citation type="journal article" date="2020" name="Viruses">
        <title>Tolerance of Honey Bees to Varroa Mite in the Absence of Deformed Wing Virus.</title>
        <authorList>
            <person name="Roberts J.M.K."/>
            <person name="Simbiken N."/>
            <person name="Dale C."/>
            <person name="Armstrong J."/>
            <person name="Anderson D.L."/>
        </authorList>
    </citation>
    <scope>NUCLEOTIDE SEQUENCE</scope>
    <source>
        <strain evidence="13">PNGBV/1</strain>
    </source>
</reference>
<dbReference type="SUPFAM" id="SSF52540">
    <property type="entry name" value="P-loop containing nucleoside triphosphate hydrolases"/>
    <property type="match status" value="1"/>
</dbReference>
<evidence type="ECO:0000256" key="1">
    <source>
        <dbReference type="ARBA" id="ARBA00022484"/>
    </source>
</evidence>
<dbReference type="EMBL" id="MT482483">
    <property type="protein sequence ID" value="QKW94199.1"/>
    <property type="molecule type" value="Genomic_RNA"/>
</dbReference>
<evidence type="ECO:0000256" key="7">
    <source>
        <dbReference type="ARBA" id="ARBA00022807"/>
    </source>
</evidence>
<feature type="region of interest" description="Disordered" evidence="10">
    <location>
        <begin position="1231"/>
        <end position="1277"/>
    </location>
</feature>
<evidence type="ECO:0000256" key="4">
    <source>
        <dbReference type="ARBA" id="ARBA00022695"/>
    </source>
</evidence>
<evidence type="ECO:0000256" key="8">
    <source>
        <dbReference type="ARBA" id="ARBA00022840"/>
    </source>
</evidence>
<evidence type="ECO:0000256" key="6">
    <source>
        <dbReference type="ARBA" id="ARBA00022801"/>
    </source>
</evidence>
<evidence type="ECO:0000259" key="12">
    <source>
        <dbReference type="PROSITE" id="PS51218"/>
    </source>
</evidence>
<dbReference type="PROSITE" id="PS51218">
    <property type="entry name" value="SF3_HELICASE_2"/>
    <property type="match status" value="1"/>
</dbReference>
<accession>A0A7D5BRK2</accession>
<keyword evidence="1" id="KW-0696">RNA-directed RNA polymerase</keyword>
<dbReference type="InterPro" id="IPR007094">
    <property type="entry name" value="RNA-dir_pol_PSvirus"/>
</dbReference>
<evidence type="ECO:0000256" key="3">
    <source>
        <dbReference type="ARBA" id="ARBA00022679"/>
    </source>
</evidence>
<dbReference type="InterPro" id="IPR043502">
    <property type="entry name" value="DNA/RNA_pol_sf"/>
</dbReference>
<dbReference type="InterPro" id="IPR027417">
    <property type="entry name" value="P-loop_NTPase"/>
</dbReference>
<protein>
    <submittedName>
        <fullName evidence="13">Non-structural polyprotein</fullName>
    </submittedName>
</protein>
<keyword evidence="3" id="KW-0808">Transferase</keyword>
<dbReference type="GO" id="GO:0005524">
    <property type="term" value="F:ATP binding"/>
    <property type="evidence" value="ECO:0007669"/>
    <property type="project" value="UniProtKB-KW"/>
</dbReference>
<keyword evidence="4" id="KW-0548">Nucleotidyltransferase</keyword>
<dbReference type="InterPro" id="IPR000605">
    <property type="entry name" value="Helicase_SF3_ssDNA/RNA_vir"/>
</dbReference>
<dbReference type="GO" id="GO:0006508">
    <property type="term" value="P:proteolysis"/>
    <property type="evidence" value="ECO:0007669"/>
    <property type="project" value="UniProtKB-KW"/>
</dbReference>
<evidence type="ECO:0000256" key="5">
    <source>
        <dbReference type="ARBA" id="ARBA00022741"/>
    </source>
</evidence>
<dbReference type="SUPFAM" id="SSF50494">
    <property type="entry name" value="Trypsin-like serine proteases"/>
    <property type="match status" value="1"/>
</dbReference>
<feature type="domain" description="RdRp catalytic" evidence="11">
    <location>
        <begin position="1916"/>
        <end position="2051"/>
    </location>
</feature>
<dbReference type="GO" id="GO:0006351">
    <property type="term" value="P:DNA-templated transcription"/>
    <property type="evidence" value="ECO:0007669"/>
    <property type="project" value="InterPro"/>
</dbReference>
<feature type="domain" description="SF3 helicase" evidence="12">
    <location>
        <begin position="471"/>
        <end position="636"/>
    </location>
</feature>
<keyword evidence="6" id="KW-0378">Hydrolase</keyword>
<organism evidence="13">
    <name type="scientific">PNG bee virus 1</name>
    <dbReference type="NCBI Taxonomy" id="2746864"/>
    <lineage>
        <taxon>Viruses</taxon>
        <taxon>Riboviria</taxon>
        <taxon>Orthornavirae</taxon>
        <taxon>Pisuviricota</taxon>
        <taxon>Pisoniviricetes</taxon>
        <taxon>Picornavirales</taxon>
        <taxon>Caliciviridae</taxon>
    </lineage>
</organism>
<keyword evidence="7" id="KW-0788">Thiol protease</keyword>
<evidence type="ECO:0000259" key="11">
    <source>
        <dbReference type="PROSITE" id="PS50507"/>
    </source>
</evidence>
<dbReference type="InterPro" id="IPR014759">
    <property type="entry name" value="Helicase_SF3_ssRNA_vir"/>
</dbReference>
<keyword evidence="5" id="KW-0547">Nucleotide-binding</keyword>
<dbReference type="InterPro" id="IPR009003">
    <property type="entry name" value="Peptidase_S1_PA"/>
</dbReference>
<keyword evidence="9" id="KW-0693">Viral RNA replication</keyword>
<evidence type="ECO:0000256" key="10">
    <source>
        <dbReference type="SAM" id="MobiDB-lite"/>
    </source>
</evidence>
<dbReference type="GO" id="GO:0003724">
    <property type="term" value="F:RNA helicase activity"/>
    <property type="evidence" value="ECO:0007669"/>
    <property type="project" value="InterPro"/>
</dbReference>
<proteinExistence type="predicted"/>
<keyword evidence="8" id="KW-0067">ATP-binding</keyword>
<dbReference type="GO" id="GO:0039694">
    <property type="term" value="P:viral RNA genome replication"/>
    <property type="evidence" value="ECO:0007669"/>
    <property type="project" value="InterPro"/>
</dbReference>
<evidence type="ECO:0000256" key="9">
    <source>
        <dbReference type="ARBA" id="ARBA00022953"/>
    </source>
</evidence>
<dbReference type="PROSITE" id="PS50507">
    <property type="entry name" value="RDRP_SSRNA_POS"/>
    <property type="match status" value="1"/>
</dbReference>
<dbReference type="InterPro" id="IPR043128">
    <property type="entry name" value="Rev_trsase/Diguanyl_cyclase"/>
</dbReference>
<dbReference type="GO" id="GO:0003723">
    <property type="term" value="F:RNA binding"/>
    <property type="evidence" value="ECO:0007669"/>
    <property type="project" value="InterPro"/>
</dbReference>
<dbReference type="GO" id="GO:0003968">
    <property type="term" value="F:RNA-directed RNA polymerase activity"/>
    <property type="evidence" value="ECO:0007669"/>
    <property type="project" value="UniProtKB-KW"/>
</dbReference>
<dbReference type="Gene3D" id="3.30.70.270">
    <property type="match status" value="1"/>
</dbReference>
<feature type="compositionally biased region" description="Basic residues" evidence="10">
    <location>
        <begin position="1241"/>
        <end position="1256"/>
    </location>
</feature>
<dbReference type="Pfam" id="PF00680">
    <property type="entry name" value="RdRP_1"/>
    <property type="match status" value="1"/>
</dbReference>
<dbReference type="SUPFAM" id="SSF56672">
    <property type="entry name" value="DNA/RNA polymerases"/>
    <property type="match status" value="1"/>
</dbReference>
<name>A0A7D5BRK2_9CALI</name>
<dbReference type="CDD" id="cd23169">
    <property type="entry name" value="ps-ssRNAv-Picornavirales"/>
    <property type="match status" value="1"/>
</dbReference>
<dbReference type="InterPro" id="IPR001205">
    <property type="entry name" value="RNA-dir_pol_C"/>
</dbReference>
<dbReference type="GO" id="GO:0008234">
    <property type="term" value="F:cysteine-type peptidase activity"/>
    <property type="evidence" value="ECO:0007669"/>
    <property type="project" value="UniProtKB-KW"/>
</dbReference>
<keyword evidence="2" id="KW-0645">Protease</keyword>
<sequence>MLNSVQFVGQNDSVQSVGQMNSVQFVGQHDSVQSVGQNRDPLKEVLKGESKVVILTSKSQKLSFSKRNTDTFTTTVSRVRSLLQRYDYYSRCQSEKPIPGMPFSLLKFLTIAQRTIDFLQDQKELTHRVIQREKILKKRGRKLRRKLREVELFMNEIEKKIIAQSNDIEEPQLDTEQVSIPPTVGFDLDDITSKLFDVQHAAVQMNIPAVFALIGSFLSTNNTSKKIALVYAMITLFWKEIPLEQVMRLRGCVDELGETFKLIQNVGVQHTAHEIGMYVSEFFSGVNEMPEELQHVHFQAVEGVNTIFDTAPTEASKSWLRDNAQMCKAIVGILAMLSVLFGANQLFNMELITCSTKKLKDMASTITSTRIIKGAVSEATDSIMEIIYGIFGEAYTPPGEEHLRQISDELAKFTDKLNTTIARIELDYFGMRNVPIDKLLKEYNVLARQINHLTVDKANLYNISTRSSQAFAKLENLRQKIVESLRSSGSKQRPVTIWVAGAANTGKSHLTRLISENFARKWNTTIYSRNVLEEHWNGYNGQGVILMDDVMQRDNAQDLVDLHAYTTIDAKSVNAASLDDKGTPFRSRLICMSSNYMWIAPPCELTDMLAMNRRRDICIYAYNPAVVQYMTDHHGCAPEGDEFFIRNPTRWFLYNPTYGFTGNIQQVRNRKFTTDGKYVVSEVTMEQIVEAVDNLEIKRAEEFRKTLVRDKINEIFPVPDVPFEFDASKLFYSNTPSAISVNSGGSQVTDLTDISNQSIQGATVAYTTERRAILVMGDAGVGKTRLIEECVPDLQTYNWSAPQTSGAILMDDIANNVDRINQFKCILDDYYRGRSNFSLLVATCNNDTGVWQELDAQSKDMIMRRCMYVTITYTTIFRISCTWKGLSCADAIKDLTGEERAANLHFAFIRECSHYAGFAGIRSLLTCTQDTSNTRVIEGDFTLPPSNEREIIVKIDLTVDEIQGRKPMDVVRMCTAVRKREDGRYTRMSMFEGLPIATSMSGIFQILMGIWLTDRHQLVPLLNAQKLADTGLPHMSIGLNDYEIGLVPIEGTLTFYRIDNALDLSAAVIRGSVIEHNGETYVYDHEQQKRYRTIVTSMIEEKHKSRSLPSEAITAKDEIKKRFTSLGPSKFIRFAAITLSALFMSGMLYAMVRPDDKEETVYITEERKRNVKTTSVQVDDSSASKSRPANRPVYHETKFQPKMMDLPTVDEDIPIGTCVLERKKVAKKSVDVDVGGSSAGKNRHPKTVLERKKPKKSGQEVEIGESGSAKSRSSPTRLVLETNQPQVVQHFDGSFGLLINDCVHYLYESSRGAWIYMESNQIELWKAVQNDYPLVKVDRAALKGSINKIFVTSAKHVDYGSIFAFMHASRIGLDLERDFIDDINAKILFSTLPAPAGMPDFDKRKSIEPEGMADAGIEMVVDKIHCNAGSIQVDGLHNLHGIWLNNKYGITNAHAPEEFNFVFDTKEDSVRCKLVFKSKANDVALFRPVDMKVLSGVRDLTSVIMKERDLLDYCSKTRSKVPTVLAVFKGKSTYMTFTMSETHIATMAHVDSSGMVTYKGQLGSFGNTGITKAGDCGSPILMVNPRIGQKWYGIHRAGAIDVSVSAPITAEYIQKLIQTVECANESGASILTAEAARKVENDMRPHDEIEYISPQMTESGLYIIGKAKRHVSIPDKTRKYETGLGLTKDFEPAILHCDDIRMSARRDLLREAIGRYNDRHPVGDIEEEVRLAANRLGQYLADYMSHKGMTTRVITRTEAINTPPKEEYPTANAIDRTGSAGYPWNAKYPGKSTKNDFLEQSDDSNWRFKKDAPSQEIASKLTLMIEDAKRGISDDIAWIAYLKDEVLKTKKTRGDNIKTRTFFSGPFEYLLAYRQYFGAAIWRLGEIFDTIPIKVGISGNSLQWHTLANYHLRVDSEGFASDMQNWDGSVPIEFIKAMPIIYNAIYRATNIDNTPMDDKVREVLHKQVEGSKVIVRDDVYQLTQAMVSGCPGTAVENSMINWLLFYLCYNRLANLNQPEQSGFVNFTENVALSVYGDDNICTIKRDIQNWFNFYSFKDTAGEFGFIVTDAGKTGDIIPPIIPLVEMEFLKRNFVKQGFLFTGPLMMTSIRKAFTWLQYEKPYAFIGTWLQYPDTGALNDFFKGHWKELALHGKQIFEAEAENIREVCRSKQIPLTIPSFEEARLQLDMWRY</sequence>
<evidence type="ECO:0000313" key="13">
    <source>
        <dbReference type="EMBL" id="QKW94199.1"/>
    </source>
</evidence>
<evidence type="ECO:0000256" key="2">
    <source>
        <dbReference type="ARBA" id="ARBA00022670"/>
    </source>
</evidence>
<dbReference type="Pfam" id="PF00910">
    <property type="entry name" value="RNA_helicase"/>
    <property type="match status" value="1"/>
</dbReference>
<dbReference type="Gene3D" id="1.20.960.20">
    <property type="match status" value="1"/>
</dbReference>